<accession>A0AAW1XR13</accession>
<feature type="compositionally biased region" description="Basic and acidic residues" evidence="1">
    <location>
        <begin position="84"/>
        <end position="108"/>
    </location>
</feature>
<sequence>MATLVSSHFPSLQLRKQFSVLACQNATRIGFGSTQHHLFSRKSLKYLPSICAVLSGTEHIGVSSTQSEDLSTTVTTTGNNGGELKMRERRGLRDTAAEQRDAESDLGG</sequence>
<name>A0AAW1XR13_RUBAR</name>
<protein>
    <submittedName>
        <fullName evidence="2">Uncharacterized protein</fullName>
    </submittedName>
</protein>
<evidence type="ECO:0000313" key="2">
    <source>
        <dbReference type="EMBL" id="KAK9938839.1"/>
    </source>
</evidence>
<reference evidence="2 3" key="1">
    <citation type="journal article" date="2023" name="G3 (Bethesda)">
        <title>A chromosome-length genome assembly and annotation of blackberry (Rubus argutus, cv. 'Hillquist').</title>
        <authorList>
            <person name="Bruna T."/>
            <person name="Aryal R."/>
            <person name="Dudchenko O."/>
            <person name="Sargent D.J."/>
            <person name="Mead D."/>
            <person name="Buti M."/>
            <person name="Cavallini A."/>
            <person name="Hytonen T."/>
            <person name="Andres J."/>
            <person name="Pham M."/>
            <person name="Weisz D."/>
            <person name="Mascagni F."/>
            <person name="Usai G."/>
            <person name="Natali L."/>
            <person name="Bassil N."/>
            <person name="Fernandez G.E."/>
            <person name="Lomsadze A."/>
            <person name="Armour M."/>
            <person name="Olukolu B."/>
            <person name="Poorten T."/>
            <person name="Britton C."/>
            <person name="Davik J."/>
            <person name="Ashrafi H."/>
            <person name="Aiden E.L."/>
            <person name="Borodovsky M."/>
            <person name="Worthington M."/>
        </authorList>
    </citation>
    <scope>NUCLEOTIDE SEQUENCE [LARGE SCALE GENOMIC DNA]</scope>
    <source>
        <strain evidence="2">PI 553951</strain>
    </source>
</reference>
<dbReference type="AlphaFoldDB" id="A0AAW1XR13"/>
<organism evidence="2 3">
    <name type="scientific">Rubus argutus</name>
    <name type="common">Southern blackberry</name>
    <dbReference type="NCBI Taxonomy" id="59490"/>
    <lineage>
        <taxon>Eukaryota</taxon>
        <taxon>Viridiplantae</taxon>
        <taxon>Streptophyta</taxon>
        <taxon>Embryophyta</taxon>
        <taxon>Tracheophyta</taxon>
        <taxon>Spermatophyta</taxon>
        <taxon>Magnoliopsida</taxon>
        <taxon>eudicotyledons</taxon>
        <taxon>Gunneridae</taxon>
        <taxon>Pentapetalae</taxon>
        <taxon>rosids</taxon>
        <taxon>fabids</taxon>
        <taxon>Rosales</taxon>
        <taxon>Rosaceae</taxon>
        <taxon>Rosoideae</taxon>
        <taxon>Rosoideae incertae sedis</taxon>
        <taxon>Rubus</taxon>
    </lineage>
</organism>
<evidence type="ECO:0000256" key="1">
    <source>
        <dbReference type="SAM" id="MobiDB-lite"/>
    </source>
</evidence>
<evidence type="ECO:0000313" key="3">
    <source>
        <dbReference type="Proteomes" id="UP001457282"/>
    </source>
</evidence>
<dbReference type="Proteomes" id="UP001457282">
    <property type="component" value="Unassembled WGS sequence"/>
</dbReference>
<feature type="region of interest" description="Disordered" evidence="1">
    <location>
        <begin position="62"/>
        <end position="108"/>
    </location>
</feature>
<gene>
    <name evidence="2" type="ORF">M0R45_015557</name>
</gene>
<feature type="compositionally biased region" description="Polar residues" evidence="1">
    <location>
        <begin position="62"/>
        <end position="71"/>
    </location>
</feature>
<comment type="caution">
    <text evidence="2">The sequence shown here is derived from an EMBL/GenBank/DDBJ whole genome shotgun (WGS) entry which is preliminary data.</text>
</comment>
<proteinExistence type="predicted"/>
<keyword evidence="3" id="KW-1185">Reference proteome</keyword>
<dbReference type="EMBL" id="JBEDUW010000003">
    <property type="protein sequence ID" value="KAK9938839.1"/>
    <property type="molecule type" value="Genomic_DNA"/>
</dbReference>